<keyword evidence="1" id="KW-0812">Transmembrane</keyword>
<evidence type="ECO:0000313" key="2">
    <source>
        <dbReference type="EMBL" id="GAI92238.1"/>
    </source>
</evidence>
<evidence type="ECO:0000256" key="1">
    <source>
        <dbReference type="SAM" id="Phobius"/>
    </source>
</evidence>
<protein>
    <submittedName>
        <fullName evidence="2">Uncharacterized protein</fullName>
    </submittedName>
</protein>
<comment type="caution">
    <text evidence="2">The sequence shown here is derived from an EMBL/GenBank/DDBJ whole genome shotgun (WGS) entry which is preliminary data.</text>
</comment>
<dbReference type="AlphaFoldDB" id="X1SGY9"/>
<gene>
    <name evidence="2" type="ORF">S12H4_32667</name>
</gene>
<reference evidence="2" key="1">
    <citation type="journal article" date="2014" name="Front. Microbiol.">
        <title>High frequency of phylogenetically diverse reductive dehalogenase-homologous genes in deep subseafloor sedimentary metagenomes.</title>
        <authorList>
            <person name="Kawai M."/>
            <person name="Futagami T."/>
            <person name="Toyoda A."/>
            <person name="Takaki Y."/>
            <person name="Nishi S."/>
            <person name="Hori S."/>
            <person name="Arai W."/>
            <person name="Tsubouchi T."/>
            <person name="Morono Y."/>
            <person name="Uchiyama I."/>
            <person name="Ito T."/>
            <person name="Fujiyama A."/>
            <person name="Inagaki F."/>
            <person name="Takami H."/>
        </authorList>
    </citation>
    <scope>NUCLEOTIDE SEQUENCE</scope>
    <source>
        <strain evidence="2">Expedition CK06-06</strain>
    </source>
</reference>
<accession>X1SGY9</accession>
<name>X1SGY9_9ZZZZ</name>
<proteinExistence type="predicted"/>
<sequence>MFIGFSVIFVEYFVALFLYFCVPFVTLRNYNAMLEKEFKYYLDHQKELVKKYSGKFLVIIGEEVVGVYDSFEDALADSQKKFELGKFLIQHCLPGEDSYTQTFHTRAIFA</sequence>
<keyword evidence="1" id="KW-1133">Transmembrane helix</keyword>
<organism evidence="2">
    <name type="scientific">marine sediment metagenome</name>
    <dbReference type="NCBI Taxonomy" id="412755"/>
    <lineage>
        <taxon>unclassified sequences</taxon>
        <taxon>metagenomes</taxon>
        <taxon>ecological metagenomes</taxon>
    </lineage>
</organism>
<feature type="transmembrane region" description="Helical" evidence="1">
    <location>
        <begin position="6"/>
        <end position="27"/>
    </location>
</feature>
<keyword evidence="1" id="KW-0472">Membrane</keyword>
<dbReference type="EMBL" id="BARW01019173">
    <property type="protein sequence ID" value="GAI92238.1"/>
    <property type="molecule type" value="Genomic_DNA"/>
</dbReference>